<keyword evidence="2 3" id="KW-0804">Transcription</keyword>
<evidence type="ECO:0000313" key="4">
    <source>
        <dbReference type="EMBL" id="MFD1216913.1"/>
    </source>
</evidence>
<dbReference type="Proteomes" id="UP001597264">
    <property type="component" value="Unassembled WGS sequence"/>
</dbReference>
<keyword evidence="5" id="KW-1185">Reference proteome</keyword>
<accession>A0ABW3U7U9</accession>
<organism evidence="4 5">
    <name type="scientific">Microbulbifer celer</name>
    <dbReference type="NCBI Taxonomy" id="435905"/>
    <lineage>
        <taxon>Bacteria</taxon>
        <taxon>Pseudomonadati</taxon>
        <taxon>Pseudomonadota</taxon>
        <taxon>Gammaproteobacteria</taxon>
        <taxon>Cellvibrionales</taxon>
        <taxon>Microbulbiferaceae</taxon>
        <taxon>Microbulbifer</taxon>
    </lineage>
</organism>
<evidence type="ECO:0000256" key="3">
    <source>
        <dbReference type="RuleBase" id="RU004409"/>
    </source>
</evidence>
<name>A0ABW3U7U9_9GAMM</name>
<comment type="similarity">
    <text evidence="3">Belongs to the Rsd/AlgQ family.</text>
</comment>
<evidence type="ECO:0000256" key="1">
    <source>
        <dbReference type="ARBA" id="ARBA00023015"/>
    </source>
</evidence>
<protein>
    <submittedName>
        <fullName evidence="4">Sigma D regulator</fullName>
    </submittedName>
</protein>
<dbReference type="Pfam" id="PF04353">
    <property type="entry name" value="Rsd_AlgQ"/>
    <property type="match status" value="1"/>
</dbReference>
<dbReference type="PIRSF" id="PIRSF016548">
    <property type="entry name" value="Rsd_AlgQ"/>
    <property type="match status" value="1"/>
</dbReference>
<dbReference type="NCBIfam" id="NF008723">
    <property type="entry name" value="PRK11718.1"/>
    <property type="match status" value="1"/>
</dbReference>
<comment type="caution">
    <text evidence="4">The sequence shown here is derived from an EMBL/GenBank/DDBJ whole genome shotgun (WGS) entry which is preliminary data.</text>
</comment>
<keyword evidence="1 3" id="KW-0805">Transcription regulation</keyword>
<evidence type="ECO:0000256" key="2">
    <source>
        <dbReference type="ARBA" id="ARBA00023163"/>
    </source>
</evidence>
<sequence>MLENCKNARERWGGVSEIIDRWLHARQLLLVSFCGLSEKKTFADDDKESETSLRELCQKLVDYVSAGHFEIYDQLIQEGQAFKDTEGLQEAKGLYREIDATTDICVDFNDKYLETDDLSTLVEDLSELGEALETRFSAEDRMIDTLHNAHKNQLA</sequence>
<dbReference type="InterPro" id="IPR007448">
    <property type="entry name" value="Sigma70_reg_Rsd_AlgQ"/>
</dbReference>
<dbReference type="InterPro" id="IPR038309">
    <property type="entry name" value="Rsd/AlgQ_sf"/>
</dbReference>
<dbReference type="RefSeq" id="WP_230437090.1">
    <property type="nucleotide sequence ID" value="NZ_CP087715.1"/>
</dbReference>
<reference evidence="5" key="1">
    <citation type="journal article" date="2019" name="Int. J. Syst. Evol. Microbiol.">
        <title>The Global Catalogue of Microorganisms (GCM) 10K type strain sequencing project: providing services to taxonomists for standard genome sequencing and annotation.</title>
        <authorList>
            <consortium name="The Broad Institute Genomics Platform"/>
            <consortium name="The Broad Institute Genome Sequencing Center for Infectious Disease"/>
            <person name="Wu L."/>
            <person name="Ma J."/>
        </authorList>
    </citation>
    <scope>NUCLEOTIDE SEQUENCE [LARGE SCALE GENOMIC DNA]</scope>
    <source>
        <strain evidence="5">CCUG 54356</strain>
    </source>
</reference>
<gene>
    <name evidence="4" type="primary">rsd</name>
    <name evidence="4" type="ORF">ACFQ2X_09895</name>
</gene>
<dbReference type="Gene3D" id="1.20.120.1370">
    <property type="entry name" value="Regulator of RNA polymerase sigma(70) subunit, domain 4"/>
    <property type="match status" value="1"/>
</dbReference>
<evidence type="ECO:0000313" key="5">
    <source>
        <dbReference type="Proteomes" id="UP001597264"/>
    </source>
</evidence>
<dbReference type="EMBL" id="JBHTLR010000008">
    <property type="protein sequence ID" value="MFD1216913.1"/>
    <property type="molecule type" value="Genomic_DNA"/>
</dbReference>
<proteinExistence type="inferred from homology"/>